<dbReference type="InterPro" id="IPR011009">
    <property type="entry name" value="Kinase-like_dom_sf"/>
</dbReference>
<dbReference type="GO" id="GO:0004674">
    <property type="term" value="F:protein serine/threonine kinase activity"/>
    <property type="evidence" value="ECO:0007669"/>
    <property type="project" value="UniProtKB-KW"/>
</dbReference>
<protein>
    <recommendedName>
        <fullName evidence="2">non-specific serine/threonine protein kinase</fullName>
        <ecNumber evidence="2">2.7.11.1</ecNumber>
    </recommendedName>
</protein>
<evidence type="ECO:0000256" key="2">
    <source>
        <dbReference type="ARBA" id="ARBA00012513"/>
    </source>
</evidence>
<name>A0A915N9Q9_MELJA</name>
<evidence type="ECO:0000256" key="4">
    <source>
        <dbReference type="ARBA" id="ARBA00022741"/>
    </source>
</evidence>
<sequence length="234" mass="26949">MNPQNEQLNNYFYNQHQSSPYSYSKPALVPATSIYDFYSLFNIGSGAFAQVYRGYELIKLAPAKYREVALKRINLAAITDPAIYKTTINEVKIFTNLNHQNIVKCFRSFEEISRYSQNKYLVLVLEYVNGGDLQSLIQAQTVCGTPYYMSPERIIEEPYTFASDIWSLGCILYEMAATKSPFFGEKDNVQSLIQKIQTADYPPIPDDRYTPHLEFLIESCMRPTMNERPNAFTI</sequence>
<dbReference type="Proteomes" id="UP000887561">
    <property type="component" value="Unplaced"/>
</dbReference>
<dbReference type="Pfam" id="PF00069">
    <property type="entry name" value="Pkinase"/>
    <property type="match status" value="1"/>
</dbReference>
<dbReference type="WBParaSite" id="scaffold9821_cov238.g14293">
    <property type="protein sequence ID" value="scaffold9821_cov238.g14293"/>
    <property type="gene ID" value="scaffold9821_cov238.g14293"/>
</dbReference>
<reference evidence="10" key="1">
    <citation type="submission" date="2022-11" db="UniProtKB">
        <authorList>
            <consortium name="WormBaseParasite"/>
        </authorList>
    </citation>
    <scope>IDENTIFICATION</scope>
</reference>
<dbReference type="InterPro" id="IPR017441">
    <property type="entry name" value="Protein_kinase_ATP_BS"/>
</dbReference>
<dbReference type="InterPro" id="IPR000719">
    <property type="entry name" value="Prot_kinase_dom"/>
</dbReference>
<dbReference type="Gene3D" id="3.30.200.20">
    <property type="entry name" value="Phosphorylase Kinase, domain 1"/>
    <property type="match status" value="1"/>
</dbReference>
<organism evidence="9 10">
    <name type="scientific">Meloidogyne javanica</name>
    <name type="common">Root-knot nematode worm</name>
    <dbReference type="NCBI Taxonomy" id="6303"/>
    <lineage>
        <taxon>Eukaryota</taxon>
        <taxon>Metazoa</taxon>
        <taxon>Ecdysozoa</taxon>
        <taxon>Nematoda</taxon>
        <taxon>Chromadorea</taxon>
        <taxon>Rhabditida</taxon>
        <taxon>Tylenchina</taxon>
        <taxon>Tylenchomorpha</taxon>
        <taxon>Tylenchoidea</taxon>
        <taxon>Meloidogynidae</taxon>
        <taxon>Meloidogyninae</taxon>
        <taxon>Meloidogyne</taxon>
        <taxon>Meloidogyne incognita group</taxon>
    </lineage>
</organism>
<accession>A0A915N9Q9</accession>
<evidence type="ECO:0000256" key="3">
    <source>
        <dbReference type="ARBA" id="ARBA00022679"/>
    </source>
</evidence>
<dbReference type="SUPFAM" id="SSF56112">
    <property type="entry name" value="Protein kinase-like (PK-like)"/>
    <property type="match status" value="1"/>
</dbReference>
<keyword evidence="3" id="KW-0808">Transferase</keyword>
<evidence type="ECO:0000313" key="10">
    <source>
        <dbReference type="WBParaSite" id="scaffold9821_cov238.g14293"/>
    </source>
</evidence>
<keyword evidence="5" id="KW-0418">Kinase</keyword>
<evidence type="ECO:0000256" key="5">
    <source>
        <dbReference type="ARBA" id="ARBA00022777"/>
    </source>
</evidence>
<dbReference type="EC" id="2.7.11.1" evidence="2"/>
<dbReference type="PANTHER" id="PTHR43671:SF13">
    <property type="entry name" value="SERINE_THREONINE-PROTEIN KINASE NEK2"/>
    <property type="match status" value="1"/>
</dbReference>
<keyword evidence="6 7" id="KW-0067">ATP-binding</keyword>
<feature type="domain" description="Protein kinase" evidence="8">
    <location>
        <begin position="1"/>
        <end position="234"/>
    </location>
</feature>
<evidence type="ECO:0000256" key="7">
    <source>
        <dbReference type="PROSITE-ProRule" id="PRU10141"/>
    </source>
</evidence>
<dbReference type="GO" id="GO:0005524">
    <property type="term" value="F:ATP binding"/>
    <property type="evidence" value="ECO:0007669"/>
    <property type="project" value="UniProtKB-UniRule"/>
</dbReference>
<evidence type="ECO:0000256" key="6">
    <source>
        <dbReference type="ARBA" id="ARBA00022840"/>
    </source>
</evidence>
<evidence type="ECO:0000259" key="8">
    <source>
        <dbReference type="PROSITE" id="PS50011"/>
    </source>
</evidence>
<evidence type="ECO:0000256" key="1">
    <source>
        <dbReference type="ARBA" id="ARBA00010886"/>
    </source>
</evidence>
<dbReference type="Gene3D" id="1.10.510.10">
    <property type="entry name" value="Transferase(Phosphotransferase) domain 1"/>
    <property type="match status" value="1"/>
</dbReference>
<proteinExistence type="inferred from homology"/>
<feature type="binding site" evidence="7">
    <location>
        <position position="71"/>
    </location>
    <ligand>
        <name>ATP</name>
        <dbReference type="ChEBI" id="CHEBI:30616"/>
    </ligand>
</feature>
<keyword evidence="4 7" id="KW-0547">Nucleotide-binding</keyword>
<dbReference type="InterPro" id="IPR050660">
    <property type="entry name" value="NEK_Ser/Thr_kinase"/>
</dbReference>
<dbReference type="PANTHER" id="PTHR43671">
    <property type="entry name" value="SERINE/THREONINE-PROTEIN KINASE NEK"/>
    <property type="match status" value="1"/>
</dbReference>
<keyword evidence="9" id="KW-1185">Reference proteome</keyword>
<dbReference type="AlphaFoldDB" id="A0A915N9Q9"/>
<evidence type="ECO:0000313" key="9">
    <source>
        <dbReference type="Proteomes" id="UP000887561"/>
    </source>
</evidence>
<dbReference type="PROSITE" id="PS00107">
    <property type="entry name" value="PROTEIN_KINASE_ATP"/>
    <property type="match status" value="1"/>
</dbReference>
<comment type="similarity">
    <text evidence="1">Belongs to the protein kinase superfamily. NEK Ser/Thr protein kinase family. NIMA subfamily.</text>
</comment>
<dbReference type="PROSITE" id="PS50011">
    <property type="entry name" value="PROTEIN_KINASE_DOM"/>
    <property type="match status" value="1"/>
</dbReference>